<evidence type="ECO:0000313" key="2">
    <source>
        <dbReference type="Proteomes" id="UP000000376"/>
    </source>
</evidence>
<reference evidence="1 2" key="1">
    <citation type="journal article" date="2010" name="Stand. Genomic Sci.">
        <title>Complete genome sequence of Arcanobacterium haemolyticum type strain (11018).</title>
        <authorList>
            <person name="Yasawong M."/>
            <person name="Teshima H."/>
            <person name="Lapidus A."/>
            <person name="Nolan M."/>
            <person name="Lucas S."/>
            <person name="Glavina Del Rio T."/>
            <person name="Tice H."/>
            <person name="Cheng J."/>
            <person name="Bruce D."/>
            <person name="Detter C."/>
            <person name="Tapia R."/>
            <person name="Han C."/>
            <person name="Goodwin L."/>
            <person name="Pitluck S."/>
            <person name="Liolios K."/>
            <person name="Ivanova N."/>
            <person name="Mavromatis K."/>
            <person name="Mikhailova N."/>
            <person name="Pati A."/>
            <person name="Chen A."/>
            <person name="Palaniappan K."/>
            <person name="Land M."/>
            <person name="Hauser L."/>
            <person name="Chang Y."/>
            <person name="Jeffries C."/>
            <person name="Rohde M."/>
            <person name="Sikorski J."/>
            <person name="Pukall R."/>
            <person name="Goker M."/>
            <person name="Woyke T."/>
            <person name="Bristow J."/>
            <person name="Eisen J."/>
            <person name="Markowitz V."/>
            <person name="Hugenholtz P."/>
            <person name="Kyrpides N."/>
            <person name="Klenk H."/>
        </authorList>
    </citation>
    <scope>NUCLEOTIDE SEQUENCE [LARGE SCALE GENOMIC DNA]</scope>
    <source>
        <strain evidence="2">ATCC 9345 / DSM 20595 / CCUG 17215 / LMG 16163 / NBRC 15585 / NCTC 8452 / 11018</strain>
    </source>
</reference>
<organism evidence="1 2">
    <name type="scientific">Arcanobacterium haemolyticum (strain ATCC 9345 / DSM 20595 / CCM 5947 / CCUG 17215 / LMG 16163 / NBRC 15585 / NCTC 8452 / 11018)</name>
    <dbReference type="NCBI Taxonomy" id="644284"/>
    <lineage>
        <taxon>Bacteria</taxon>
        <taxon>Bacillati</taxon>
        <taxon>Actinomycetota</taxon>
        <taxon>Actinomycetes</taxon>
        <taxon>Actinomycetales</taxon>
        <taxon>Actinomycetaceae</taxon>
        <taxon>Arcanobacterium</taxon>
    </lineage>
</organism>
<dbReference type="EMBL" id="CP002045">
    <property type="protein sequence ID" value="ADH91975.1"/>
    <property type="molecule type" value="Genomic_DNA"/>
</dbReference>
<dbReference type="HOGENOM" id="CLU_087285_0_0_11"/>
<dbReference type="eggNOG" id="ENOG502ZAXG">
    <property type="taxonomic scope" value="Bacteria"/>
</dbReference>
<dbReference type="Proteomes" id="UP000000376">
    <property type="component" value="Chromosome"/>
</dbReference>
<keyword evidence="2" id="KW-1185">Reference proteome</keyword>
<evidence type="ECO:0000313" key="1">
    <source>
        <dbReference type="EMBL" id="ADH91975.1"/>
    </source>
</evidence>
<sequence>MNSSFRRPAQLRPEQLEVLEGDVNIEARLELAYTTARALVSLDQPGDPDVVERVHDLIDNEGIDVVAESWMDAPATSLPGILWRGFLLREWIRRFPEDAKMRYAAALAAGVESEGVPTLEQAKAEWDSVFSIDSSRKIVDVLRDSARLTDFLARVEPLWIETDEHPLATEVTRRSTAMKRTSDEFREVGKELKLASGLI</sequence>
<dbReference type="KEGG" id="ahe:Arch_0214"/>
<protein>
    <submittedName>
        <fullName evidence="1">Uncharacterized protein</fullName>
    </submittedName>
</protein>
<accession>D7BM26</accession>
<name>D7BM26_ARCHD</name>
<dbReference type="RefSeq" id="WP_013169473.1">
    <property type="nucleotide sequence ID" value="NC_014218.1"/>
</dbReference>
<gene>
    <name evidence="1" type="ordered locus">Arch_0214</name>
</gene>
<proteinExistence type="predicted"/>
<dbReference type="AlphaFoldDB" id="D7BM26"/>
<dbReference type="STRING" id="644284.Arch_0214"/>
<dbReference type="OrthoDB" id="5188280at2"/>